<feature type="region of interest" description="Disordered" evidence="1">
    <location>
        <begin position="99"/>
        <end position="135"/>
    </location>
</feature>
<comment type="caution">
    <text evidence="3">The sequence shown here is derived from an EMBL/GenBank/DDBJ whole genome shotgun (WGS) entry which is preliminary data.</text>
</comment>
<evidence type="ECO:0000256" key="2">
    <source>
        <dbReference type="SAM" id="Phobius"/>
    </source>
</evidence>
<keyword evidence="2" id="KW-1133">Transmembrane helix</keyword>
<reference evidence="3 4" key="1">
    <citation type="submission" date="2021-06" db="EMBL/GenBank/DDBJ databases">
        <authorList>
            <person name="Pan X."/>
        </authorList>
    </citation>
    <scope>NUCLEOTIDE SEQUENCE [LARGE SCALE GENOMIC DNA]</scope>
    <source>
        <strain evidence="3 4">4503</strain>
    </source>
</reference>
<evidence type="ECO:0000256" key="1">
    <source>
        <dbReference type="SAM" id="MobiDB-lite"/>
    </source>
</evidence>
<sequence length="135" mass="13534">MTDKSGYPKAGIPSAGDLAEPVARAVRDEVRRELREQSGRRAVRLYGGAAAAALYAGGALTACLVLLLALALPAWVAALIVFALLLVAAGWLKNSAARAAGPGVASGPTAPSAPGSGAHPQPPQPSQPPQPPRTG</sequence>
<name>A0ABS6CT42_9ACTN</name>
<dbReference type="Pfam" id="PF07332">
    <property type="entry name" value="Phage_holin_3_6"/>
    <property type="match status" value="1"/>
</dbReference>
<evidence type="ECO:0000313" key="4">
    <source>
        <dbReference type="Proteomes" id="UP000720508"/>
    </source>
</evidence>
<gene>
    <name evidence="3" type="ORF">KN815_40160</name>
</gene>
<feature type="transmembrane region" description="Helical" evidence="2">
    <location>
        <begin position="74"/>
        <end position="92"/>
    </location>
</feature>
<dbReference type="Proteomes" id="UP000720508">
    <property type="component" value="Unassembled WGS sequence"/>
</dbReference>
<proteinExistence type="predicted"/>
<evidence type="ECO:0000313" key="3">
    <source>
        <dbReference type="EMBL" id="MBU3870048.1"/>
    </source>
</evidence>
<protein>
    <submittedName>
        <fullName evidence="3">Phage holin family protein</fullName>
    </submittedName>
</protein>
<organism evidence="3 4">
    <name type="scientific">Streptomyces niphimycinicus</name>
    <dbReference type="NCBI Taxonomy" id="2842201"/>
    <lineage>
        <taxon>Bacteria</taxon>
        <taxon>Bacillati</taxon>
        <taxon>Actinomycetota</taxon>
        <taxon>Actinomycetes</taxon>
        <taxon>Kitasatosporales</taxon>
        <taxon>Streptomycetaceae</taxon>
        <taxon>Streptomyces</taxon>
    </lineage>
</organism>
<dbReference type="EMBL" id="JAHLEM010000686">
    <property type="protein sequence ID" value="MBU3870048.1"/>
    <property type="molecule type" value="Genomic_DNA"/>
</dbReference>
<feature type="compositionally biased region" description="Low complexity" evidence="1">
    <location>
        <begin position="99"/>
        <end position="119"/>
    </location>
</feature>
<keyword evidence="4" id="KW-1185">Reference proteome</keyword>
<keyword evidence="2" id="KW-0812">Transmembrane</keyword>
<dbReference type="RefSeq" id="WP_216346735.1">
    <property type="nucleotide sequence ID" value="NZ_JAHLEM010000686.1"/>
</dbReference>
<keyword evidence="2" id="KW-0472">Membrane</keyword>
<dbReference type="InterPro" id="IPR009937">
    <property type="entry name" value="Phage_holin_3_6"/>
</dbReference>
<accession>A0ABS6CT42</accession>
<feature type="transmembrane region" description="Helical" evidence="2">
    <location>
        <begin position="45"/>
        <end position="68"/>
    </location>
</feature>
<feature type="compositionally biased region" description="Pro residues" evidence="1">
    <location>
        <begin position="120"/>
        <end position="135"/>
    </location>
</feature>